<feature type="region of interest" description="Disordered" evidence="1">
    <location>
        <begin position="185"/>
        <end position="309"/>
    </location>
</feature>
<feature type="compositionally biased region" description="Low complexity" evidence="1">
    <location>
        <begin position="273"/>
        <end position="294"/>
    </location>
</feature>
<evidence type="ECO:0000256" key="1">
    <source>
        <dbReference type="SAM" id="MobiDB-lite"/>
    </source>
</evidence>
<gene>
    <name evidence="2" type="ORF">EJ08DRAFT_654616</name>
</gene>
<feature type="region of interest" description="Disordered" evidence="1">
    <location>
        <begin position="449"/>
        <end position="519"/>
    </location>
</feature>
<comment type="caution">
    <text evidence="2">The sequence shown here is derived from an EMBL/GenBank/DDBJ whole genome shotgun (WGS) entry which is preliminary data.</text>
</comment>
<feature type="compositionally biased region" description="Basic and acidic residues" evidence="1">
    <location>
        <begin position="222"/>
        <end position="246"/>
    </location>
</feature>
<feature type="compositionally biased region" description="Polar residues" evidence="1">
    <location>
        <begin position="106"/>
        <end position="123"/>
    </location>
</feature>
<feature type="region of interest" description="Disordered" evidence="1">
    <location>
        <begin position="13"/>
        <end position="35"/>
    </location>
</feature>
<dbReference type="OrthoDB" id="5407653at2759"/>
<feature type="region of interest" description="Disordered" evidence="1">
    <location>
        <begin position="97"/>
        <end position="132"/>
    </location>
</feature>
<feature type="compositionally biased region" description="Low complexity" evidence="1">
    <location>
        <begin position="465"/>
        <end position="477"/>
    </location>
</feature>
<dbReference type="Proteomes" id="UP000800235">
    <property type="component" value="Unassembled WGS sequence"/>
</dbReference>
<protein>
    <submittedName>
        <fullName evidence="2">Uncharacterized protein</fullName>
    </submittedName>
</protein>
<dbReference type="EMBL" id="MU007145">
    <property type="protein sequence ID" value="KAF2417111.1"/>
    <property type="molecule type" value="Genomic_DNA"/>
</dbReference>
<organism evidence="2 3">
    <name type="scientific">Tothia fuscella</name>
    <dbReference type="NCBI Taxonomy" id="1048955"/>
    <lineage>
        <taxon>Eukaryota</taxon>
        <taxon>Fungi</taxon>
        <taxon>Dikarya</taxon>
        <taxon>Ascomycota</taxon>
        <taxon>Pezizomycotina</taxon>
        <taxon>Dothideomycetes</taxon>
        <taxon>Pleosporomycetidae</taxon>
        <taxon>Venturiales</taxon>
        <taxon>Cylindrosympodiaceae</taxon>
        <taxon>Tothia</taxon>
    </lineage>
</organism>
<evidence type="ECO:0000313" key="2">
    <source>
        <dbReference type="EMBL" id="KAF2417111.1"/>
    </source>
</evidence>
<name>A0A9P4NEL2_9PEZI</name>
<feature type="compositionally biased region" description="Basic residues" evidence="1">
    <location>
        <begin position="504"/>
        <end position="518"/>
    </location>
</feature>
<reference evidence="2" key="1">
    <citation type="journal article" date="2020" name="Stud. Mycol.">
        <title>101 Dothideomycetes genomes: a test case for predicting lifestyles and emergence of pathogens.</title>
        <authorList>
            <person name="Haridas S."/>
            <person name="Albert R."/>
            <person name="Binder M."/>
            <person name="Bloem J."/>
            <person name="Labutti K."/>
            <person name="Salamov A."/>
            <person name="Andreopoulos B."/>
            <person name="Baker S."/>
            <person name="Barry K."/>
            <person name="Bills G."/>
            <person name="Bluhm B."/>
            <person name="Cannon C."/>
            <person name="Castanera R."/>
            <person name="Culley D."/>
            <person name="Daum C."/>
            <person name="Ezra D."/>
            <person name="Gonzalez J."/>
            <person name="Henrissat B."/>
            <person name="Kuo A."/>
            <person name="Liang C."/>
            <person name="Lipzen A."/>
            <person name="Lutzoni F."/>
            <person name="Magnuson J."/>
            <person name="Mondo S."/>
            <person name="Nolan M."/>
            <person name="Ohm R."/>
            <person name="Pangilinan J."/>
            <person name="Park H.-J."/>
            <person name="Ramirez L."/>
            <person name="Alfaro M."/>
            <person name="Sun H."/>
            <person name="Tritt A."/>
            <person name="Yoshinaga Y."/>
            <person name="Zwiers L.-H."/>
            <person name="Turgeon B."/>
            <person name="Goodwin S."/>
            <person name="Spatafora J."/>
            <person name="Crous P."/>
            <person name="Grigoriev I."/>
        </authorList>
    </citation>
    <scope>NUCLEOTIDE SEQUENCE</scope>
    <source>
        <strain evidence="2">CBS 130266</strain>
    </source>
</reference>
<accession>A0A9P4NEL2</accession>
<dbReference type="AlphaFoldDB" id="A0A9P4NEL2"/>
<proteinExistence type="predicted"/>
<keyword evidence="3" id="KW-1185">Reference proteome</keyword>
<sequence>MFGMLGGSNTLYGSAHDPEKERAAPPLPIPISFPDTVQTDRSDYTTWTKDNCPDLFEHYATIRRPNDITCAHWEALNIRFVAIANLETIFPDSSLLPDKSWHETPEPNSASPTGNQQNESRVLSNGRPYPTQKDYLVRSNELQYENRDAFQALTRRGAVPGARLAHFRKFWEGLDNMSSYWDTTADEYIPPRPSEDGDEDSNTTVNSADESAEDQEMEDIPSDPKAEDVPIDDKTKGLIREDSRTDLKRRRVAILQQGEENHDEKPNSPVPKSTSHPISNAISSSSSATAYTQPPKIPFPNHPHSLSKILAPPVPKGTYRGHRISNGAGMPELHRHDTVRSFVEPIAWSFGFTLAQSRKPTALAIGKLLIPLKLTSVAWRPPTSREQARAGWLVGPVLGISCRGETGFTEGDSEGVVDVLREVGTLLLLAQERGREGRVEVKPGERQWWTQVPRWGGGMGEDPDGSSSSSSGAGKVGKAPMSSSERMSNMLDELNPDKSSERRGRARGQSHPSRKKKPTAINTWKILKHGVGYWDPRVEYKRIGAEGEDFDEVFLISSLNHHISILRLTVHKAYLEYIQYGSFPSPSSQPEWCKPVVHRSPWYDLFDIKDRLEAMRGIWGVMAYLARPTRSTPAKV</sequence>
<feature type="compositionally biased region" description="Acidic residues" evidence="1">
    <location>
        <begin position="210"/>
        <end position="221"/>
    </location>
</feature>
<evidence type="ECO:0000313" key="3">
    <source>
        <dbReference type="Proteomes" id="UP000800235"/>
    </source>
</evidence>